<feature type="non-terminal residue" evidence="3">
    <location>
        <position position="433"/>
    </location>
</feature>
<dbReference type="AlphaFoldDB" id="A0A812TFH3"/>
<feature type="compositionally biased region" description="Basic and acidic residues" evidence="1">
    <location>
        <begin position="229"/>
        <end position="265"/>
    </location>
</feature>
<protein>
    <recommendedName>
        <fullName evidence="2">Integrase catalytic domain-containing protein</fullName>
    </recommendedName>
</protein>
<organism evidence="3 4">
    <name type="scientific">Symbiodinium pilosum</name>
    <name type="common">Dinoflagellate</name>
    <dbReference type="NCBI Taxonomy" id="2952"/>
    <lineage>
        <taxon>Eukaryota</taxon>
        <taxon>Sar</taxon>
        <taxon>Alveolata</taxon>
        <taxon>Dinophyceae</taxon>
        <taxon>Suessiales</taxon>
        <taxon>Symbiodiniaceae</taxon>
        <taxon>Symbiodinium</taxon>
    </lineage>
</organism>
<dbReference type="GO" id="GO:0015074">
    <property type="term" value="P:DNA integration"/>
    <property type="evidence" value="ECO:0007669"/>
    <property type="project" value="InterPro"/>
</dbReference>
<dbReference type="PROSITE" id="PS50994">
    <property type="entry name" value="INTEGRASE"/>
    <property type="match status" value="1"/>
</dbReference>
<sequence>RIENIKAQTEAAIAAGELLHEVASRRRFKNKKAWAGPGMTWVVQYNKESDSVVHDIVMSEFKSEHRALASVSEDTSGDEESSRDNDHAGHQWIMDTGCGSDLISKAKVEDHNLRRSKAKDPIQLQTANGNTKGLDVVTMNIVEFDESVEPYVLPDTPSVLSIGRRCVQEGYHFVWLSGKHPYLITPTGKLVAFAVEDDIPYHISGDPRCQPVEPTHELSIPRLIEHLRSAVDDDNKPAVPAEHKDPADEMIEDAIRSIEADERGAEPPVSGIPAGGQDKDKAERSESEEVALEEDPACVRGKMRHLYTKKGAFQRELKEWGDVVTLDFVFPEDQMDDDFVMKMLTVKDVYTNFIGAYPVDTRSEVNVRNSLKFFMGDRKIKLLYGDNAEEFEKAANSMEIPFDNSVPNRKQTSAIVERTNLYLEDPVATCLVA</sequence>
<feature type="compositionally biased region" description="Basic and acidic residues" evidence="1">
    <location>
        <begin position="277"/>
        <end position="287"/>
    </location>
</feature>
<gene>
    <name evidence="3" type="ORF">SPIL2461_LOCUS13759</name>
</gene>
<feature type="region of interest" description="Disordered" evidence="1">
    <location>
        <begin position="68"/>
        <end position="91"/>
    </location>
</feature>
<dbReference type="Proteomes" id="UP000649617">
    <property type="component" value="Unassembled WGS sequence"/>
</dbReference>
<dbReference type="InterPro" id="IPR001584">
    <property type="entry name" value="Integrase_cat-core"/>
</dbReference>
<feature type="domain" description="Integrase catalytic" evidence="2">
    <location>
        <begin position="315"/>
        <end position="433"/>
    </location>
</feature>
<name>A0A812TFH3_SYMPI</name>
<keyword evidence="4" id="KW-1185">Reference proteome</keyword>
<evidence type="ECO:0000259" key="2">
    <source>
        <dbReference type="PROSITE" id="PS50994"/>
    </source>
</evidence>
<dbReference type="EMBL" id="CAJNIZ010030509">
    <property type="protein sequence ID" value="CAE7524289.1"/>
    <property type="molecule type" value="Genomic_DNA"/>
</dbReference>
<feature type="region of interest" description="Disordered" evidence="1">
    <location>
        <begin position="229"/>
        <end position="294"/>
    </location>
</feature>
<feature type="compositionally biased region" description="Basic and acidic residues" evidence="1">
    <location>
        <begin position="80"/>
        <end position="89"/>
    </location>
</feature>
<feature type="non-terminal residue" evidence="3">
    <location>
        <position position="1"/>
    </location>
</feature>
<proteinExistence type="predicted"/>
<dbReference type="GO" id="GO:0003676">
    <property type="term" value="F:nucleic acid binding"/>
    <property type="evidence" value="ECO:0007669"/>
    <property type="project" value="InterPro"/>
</dbReference>
<reference evidence="3" key="1">
    <citation type="submission" date="2021-02" db="EMBL/GenBank/DDBJ databases">
        <authorList>
            <person name="Dougan E. K."/>
            <person name="Rhodes N."/>
            <person name="Thang M."/>
            <person name="Chan C."/>
        </authorList>
    </citation>
    <scope>NUCLEOTIDE SEQUENCE</scope>
</reference>
<dbReference type="OrthoDB" id="448025at2759"/>
<accession>A0A812TFH3</accession>
<dbReference type="SUPFAM" id="SSF53098">
    <property type="entry name" value="Ribonuclease H-like"/>
    <property type="match status" value="1"/>
</dbReference>
<dbReference type="InterPro" id="IPR012337">
    <property type="entry name" value="RNaseH-like_sf"/>
</dbReference>
<evidence type="ECO:0000313" key="4">
    <source>
        <dbReference type="Proteomes" id="UP000649617"/>
    </source>
</evidence>
<comment type="caution">
    <text evidence="3">The sequence shown here is derived from an EMBL/GenBank/DDBJ whole genome shotgun (WGS) entry which is preliminary data.</text>
</comment>
<evidence type="ECO:0000313" key="3">
    <source>
        <dbReference type="EMBL" id="CAE7524289.1"/>
    </source>
</evidence>
<evidence type="ECO:0000256" key="1">
    <source>
        <dbReference type="SAM" id="MobiDB-lite"/>
    </source>
</evidence>
<dbReference type="InterPro" id="IPR036397">
    <property type="entry name" value="RNaseH_sf"/>
</dbReference>
<dbReference type="Gene3D" id="3.30.420.10">
    <property type="entry name" value="Ribonuclease H-like superfamily/Ribonuclease H"/>
    <property type="match status" value="1"/>
</dbReference>